<keyword evidence="3" id="KW-1185">Reference proteome</keyword>
<feature type="region of interest" description="Disordered" evidence="1">
    <location>
        <begin position="91"/>
        <end position="110"/>
    </location>
</feature>
<name>A0ABS5F5M0_9PROT</name>
<dbReference type="InterPro" id="IPR011227">
    <property type="entry name" value="UCP029730"/>
</dbReference>
<evidence type="ECO:0000313" key="3">
    <source>
        <dbReference type="Proteomes" id="UP001196870"/>
    </source>
</evidence>
<evidence type="ECO:0000256" key="1">
    <source>
        <dbReference type="SAM" id="MobiDB-lite"/>
    </source>
</evidence>
<accession>A0ABS5F5M0</accession>
<dbReference type="Gene3D" id="3.40.630.40">
    <property type="entry name" value="Zn-dependent exopeptidases"/>
    <property type="match status" value="1"/>
</dbReference>
<gene>
    <name evidence="2" type="ORF">GXW71_26155</name>
</gene>
<reference evidence="3" key="1">
    <citation type="journal article" date="2021" name="Syst. Appl. Microbiol.">
        <title>Roseomonas hellenica sp. nov., isolated from roots of wild-growing Alkanna tinctoria.</title>
        <authorList>
            <person name="Rat A."/>
            <person name="Naranjo H.D."/>
            <person name="Lebbe L."/>
            <person name="Cnockaert M."/>
            <person name="Krigas N."/>
            <person name="Grigoriadou K."/>
            <person name="Maloupa E."/>
            <person name="Willems A."/>
        </authorList>
    </citation>
    <scope>NUCLEOTIDE SEQUENCE [LARGE SCALE GENOMIC DNA]</scope>
    <source>
        <strain evidence="3">LMG 31523</strain>
    </source>
</reference>
<comment type="caution">
    <text evidence="2">The sequence shown here is derived from an EMBL/GenBank/DDBJ whole genome shotgun (WGS) entry which is preliminary data.</text>
</comment>
<dbReference type="SUPFAM" id="SSF53187">
    <property type="entry name" value="Zn-dependent exopeptidases"/>
    <property type="match status" value="1"/>
</dbReference>
<dbReference type="InterPro" id="IPR007709">
    <property type="entry name" value="N-FG_amidohydro"/>
</dbReference>
<dbReference type="PIRSF" id="PIRSF029730">
    <property type="entry name" value="UCP029730"/>
    <property type="match status" value="1"/>
</dbReference>
<proteinExistence type="predicted"/>
<dbReference type="Pfam" id="PF05013">
    <property type="entry name" value="FGase"/>
    <property type="match status" value="1"/>
</dbReference>
<dbReference type="EMBL" id="JAAGBB010000042">
    <property type="protein sequence ID" value="MBR0667865.1"/>
    <property type="molecule type" value="Genomic_DNA"/>
</dbReference>
<organism evidence="2 3">
    <name type="scientific">Plastoroseomonas hellenica</name>
    <dbReference type="NCBI Taxonomy" id="2687306"/>
    <lineage>
        <taxon>Bacteria</taxon>
        <taxon>Pseudomonadati</taxon>
        <taxon>Pseudomonadota</taxon>
        <taxon>Alphaproteobacteria</taxon>
        <taxon>Acetobacterales</taxon>
        <taxon>Acetobacteraceae</taxon>
        <taxon>Plastoroseomonas</taxon>
    </lineage>
</organism>
<sequence>MLLKPDEPPAFTARNLTGTSPCVLLCEHASNRMPRCLGTLGLAAADLGRHIAYDIGAAPLAEELARHLDAPLFLTGYSRLVIDCNRPPGVPTSIPERSEDTAVPGNRDLDPPMRRLREATLFEPFHAAVTAHLDARRARARACCVIGVHSFTPVFHGQRRPWEAGVLYGAARSFALPIMEGLAALGLHVGDNEPYSIAVDEDYTVPVHGDGRGVPALLLEIRQDLLADVAAARLWAHRLAPLIARAAISQGLGASARSGGRA</sequence>
<protein>
    <submittedName>
        <fullName evidence="2">N-formylglutamate amidohydrolase</fullName>
    </submittedName>
</protein>
<evidence type="ECO:0000313" key="2">
    <source>
        <dbReference type="EMBL" id="MBR0667865.1"/>
    </source>
</evidence>
<dbReference type="Proteomes" id="UP001196870">
    <property type="component" value="Unassembled WGS sequence"/>
</dbReference>